<dbReference type="InterPro" id="IPR017170">
    <property type="entry name" value="Lhr-like"/>
</dbReference>
<evidence type="ECO:0000256" key="7">
    <source>
        <dbReference type="ARBA" id="ARBA00023204"/>
    </source>
</evidence>
<dbReference type="OrthoDB" id="372104at2157"/>
<dbReference type="PROSITE" id="PS51192">
    <property type="entry name" value="HELICASE_ATP_BIND_1"/>
    <property type="match status" value="1"/>
</dbReference>
<dbReference type="SMART" id="SM00487">
    <property type="entry name" value="DEXDc"/>
    <property type="match status" value="1"/>
</dbReference>
<organism evidence="12 13">
    <name type="scientific">Archaeoglobus sulfaticallidus PM70-1</name>
    <dbReference type="NCBI Taxonomy" id="387631"/>
    <lineage>
        <taxon>Archaea</taxon>
        <taxon>Methanobacteriati</taxon>
        <taxon>Methanobacteriota</taxon>
        <taxon>Archaeoglobi</taxon>
        <taxon>Archaeoglobales</taxon>
        <taxon>Archaeoglobaceae</taxon>
        <taxon>Archaeoglobus</taxon>
    </lineage>
</organism>
<keyword evidence="5" id="KW-0067">ATP-binding</keyword>
<dbReference type="GO" id="GO:0006281">
    <property type="term" value="P:DNA repair"/>
    <property type="evidence" value="ECO:0007669"/>
    <property type="project" value="UniProtKB-KW"/>
</dbReference>
<dbReference type="PROSITE" id="PS51194">
    <property type="entry name" value="HELICASE_CTER"/>
    <property type="match status" value="1"/>
</dbReference>
<dbReference type="GO" id="GO:0003677">
    <property type="term" value="F:DNA binding"/>
    <property type="evidence" value="ECO:0007669"/>
    <property type="project" value="UniProtKB-KW"/>
</dbReference>
<reference evidence="12 13" key="1">
    <citation type="journal article" date="2013" name="Genome Announc.">
        <title>Complete Genome Sequence of the Thermophilic and Facultatively Chemolithoautotrophic Sulfate Reducer Archaeoglobus sulfaticallidus Strain PM70-1T.</title>
        <authorList>
            <person name="Stokke R."/>
            <person name="Hocking W.P."/>
            <person name="Steinsbu B.O."/>
            <person name="Steen I.H."/>
        </authorList>
    </citation>
    <scope>NUCLEOTIDE SEQUENCE [LARGE SCALE GENOMIC DNA]</scope>
    <source>
        <strain evidence="12">PM70-1</strain>
    </source>
</reference>
<dbReference type="GeneID" id="15393798"/>
<protein>
    <submittedName>
        <fullName evidence="12">ATP dependent helicase, Lhr family</fullName>
    </submittedName>
</protein>
<evidence type="ECO:0000259" key="11">
    <source>
        <dbReference type="PROSITE" id="PS51194"/>
    </source>
</evidence>
<gene>
    <name evidence="12" type="ORF">Asulf_02166</name>
</gene>
<dbReference type="STRING" id="387631.Asulf_02166"/>
<dbReference type="PIRSF" id="PIRSF037307">
    <property type="entry name" value="Lhr-like_helic_prd"/>
    <property type="match status" value="1"/>
</dbReference>
<dbReference type="GO" id="GO:0005524">
    <property type="term" value="F:ATP binding"/>
    <property type="evidence" value="ECO:0007669"/>
    <property type="project" value="UniProtKB-KW"/>
</dbReference>
<dbReference type="HOGENOM" id="CLU_002025_0_0_2"/>
<dbReference type="EMBL" id="CP005290">
    <property type="protein sequence ID" value="AGK62120.1"/>
    <property type="molecule type" value="Genomic_DNA"/>
</dbReference>
<keyword evidence="2" id="KW-0227">DNA damage</keyword>
<evidence type="ECO:0000256" key="3">
    <source>
        <dbReference type="ARBA" id="ARBA00022801"/>
    </source>
</evidence>
<keyword evidence="7" id="KW-0234">DNA repair</keyword>
<dbReference type="InterPro" id="IPR001650">
    <property type="entry name" value="Helicase_C-like"/>
</dbReference>
<dbReference type="SUPFAM" id="SSF52540">
    <property type="entry name" value="P-loop containing nucleoside triphosphate hydrolases"/>
    <property type="match status" value="1"/>
</dbReference>
<dbReference type="Pfam" id="PF00270">
    <property type="entry name" value="DEAD"/>
    <property type="match status" value="1"/>
</dbReference>
<dbReference type="Gene3D" id="3.40.50.300">
    <property type="entry name" value="P-loop containing nucleotide triphosphate hydrolases"/>
    <property type="match status" value="2"/>
</dbReference>
<dbReference type="GO" id="GO:0016887">
    <property type="term" value="F:ATP hydrolysis activity"/>
    <property type="evidence" value="ECO:0007669"/>
    <property type="project" value="TreeGrafter"/>
</dbReference>
<evidence type="ECO:0000256" key="6">
    <source>
        <dbReference type="ARBA" id="ARBA00023125"/>
    </source>
</evidence>
<dbReference type="PANTHER" id="PTHR47962:SF6">
    <property type="entry name" value="LARGE HELICASE-RELATED PROTEIN"/>
    <property type="match status" value="1"/>
</dbReference>
<dbReference type="RefSeq" id="WP_015591716.1">
    <property type="nucleotide sequence ID" value="NC_021169.1"/>
</dbReference>
<dbReference type="Pfam" id="PF19306">
    <property type="entry name" value="WHD_Lhr"/>
    <property type="match status" value="1"/>
</dbReference>
<evidence type="ECO:0000256" key="5">
    <source>
        <dbReference type="ARBA" id="ARBA00022840"/>
    </source>
</evidence>
<dbReference type="InterPro" id="IPR011545">
    <property type="entry name" value="DEAD/DEAH_box_helicase_dom"/>
</dbReference>
<keyword evidence="6" id="KW-0238">DNA-binding</keyword>
<dbReference type="InterPro" id="IPR013701">
    <property type="entry name" value="Lhr-like_DEAD/DEAH_assoc"/>
</dbReference>
<sequence>MDVSGSRGSRGIVEGKEYSDEEIEKFLHPLVVEWFKGKYRSFTPPQKHAIVEALNRNNILISSPTGSGKTLAAFLASISMLIDLAEKNRLEDKVYTLYVSPLKALNNDIRKNLEEPLKEIYEIAESKGLKLQKIRIGVRTGDTDPSERQRQVRKPPHILITTPETLSIILVSPKFSKHLSNLDFLIVDEIHAIAENKRGTHLSLSIERLQEIQEGRMVRIGLSATIHPLEEVAKFLVGFENGKVRDCIIADVSFLKPIDIKVISPVKDFFRESSEQISEKLYNTLADLVKSSKTTLIFTNTRSATERVVYNLKKKLGSDFPIKAHHSSLSKNVRLEVEDELKNGELRCVVSSTSLELGIDIGYIDLVVLLGSPKSINRALQRIGRSGHKLHEVSVGRVVVVDHDDLVECTVLTYEALNRRLDRIKIPEKPLDVLCQHVVGMAIERKWGIDEALKVIRRSYPYRNLTKDEFLEVLRYLAGYSDFEKNRVYGKIWLDEKEGTFGKRGKLVRPIYYLNTGTIPDEVAVKVITKDGKRVGKVEEEFAERLIKGDIFVLAGRTFRFLKSRGMNLIVEEVEGEKPTVPSWFSEQLPLSYDLALRIQRFRREVEELLGSELLEFEDAVWYLRKKYMLERDSAEAIVRYFYEQKVFSYIPTDRRFLIENFQDEGNECYVFHSLIGRRANSAISRVLAYRAGLKKNCSVKIAVNDNGFMLKLPRRKVLSFDEILELMNVENFEEDLIKALDRTEILRRRFRHVAVRSLMVLRNYLGREKSVWRQQLSADSLLRLIKKKFGRNFPVLKETYREIMEDSMDLGNAIDFLTKLEKKEIKLTRIPFPSPFALNIFVLGEEDIVLMEDRKKVIQSLYEKITQVIELNG</sequence>
<evidence type="ECO:0000256" key="9">
    <source>
        <dbReference type="ARBA" id="ARBA00093467"/>
    </source>
</evidence>
<dbReference type="Proteomes" id="UP000013307">
    <property type="component" value="Chromosome"/>
</dbReference>
<dbReference type="InterPro" id="IPR027417">
    <property type="entry name" value="P-loop_NTPase"/>
</dbReference>
<evidence type="ECO:0000256" key="8">
    <source>
        <dbReference type="ARBA" id="ARBA00023235"/>
    </source>
</evidence>
<keyword evidence="13" id="KW-1185">Reference proteome</keyword>
<dbReference type="CDD" id="cd18796">
    <property type="entry name" value="SF2_C_LHR"/>
    <property type="match status" value="1"/>
</dbReference>
<evidence type="ECO:0000313" key="13">
    <source>
        <dbReference type="Proteomes" id="UP000013307"/>
    </source>
</evidence>
<keyword evidence="4 12" id="KW-0347">Helicase</keyword>
<dbReference type="InterPro" id="IPR014001">
    <property type="entry name" value="Helicase_ATP-bd"/>
</dbReference>
<dbReference type="CDD" id="cd17922">
    <property type="entry name" value="DEXHc_LHR-like"/>
    <property type="match status" value="1"/>
</dbReference>
<dbReference type="NCBIfam" id="NF010338">
    <property type="entry name" value="PRK13767.1"/>
    <property type="match status" value="1"/>
</dbReference>
<dbReference type="InterPro" id="IPR052511">
    <property type="entry name" value="ATP-dep_Helicase"/>
</dbReference>
<dbReference type="GO" id="GO:0140097">
    <property type="term" value="F:catalytic activity, acting on DNA"/>
    <property type="evidence" value="ECO:0007669"/>
    <property type="project" value="UniProtKB-ARBA"/>
</dbReference>
<accession>N0BP47</accession>
<dbReference type="InterPro" id="IPR045628">
    <property type="entry name" value="Lhr_WH_dom"/>
</dbReference>
<keyword evidence="3" id="KW-0378">Hydrolase</keyword>
<dbReference type="SMART" id="SM00490">
    <property type="entry name" value="HELICc"/>
    <property type="match status" value="1"/>
</dbReference>
<dbReference type="AlphaFoldDB" id="N0BP47"/>
<dbReference type="eggNOG" id="arCOG00557">
    <property type="taxonomic scope" value="Archaea"/>
</dbReference>
<keyword evidence="1" id="KW-0547">Nucleotide-binding</keyword>
<feature type="domain" description="Helicase C-terminal" evidence="11">
    <location>
        <begin position="276"/>
        <end position="432"/>
    </location>
</feature>
<keyword evidence="8" id="KW-0413">Isomerase</keyword>
<dbReference type="PANTHER" id="PTHR47962">
    <property type="entry name" value="ATP-DEPENDENT HELICASE LHR-RELATED-RELATED"/>
    <property type="match status" value="1"/>
</dbReference>
<dbReference type="GO" id="GO:0004386">
    <property type="term" value="F:helicase activity"/>
    <property type="evidence" value="ECO:0007669"/>
    <property type="project" value="UniProtKB-KW"/>
</dbReference>
<comment type="similarity">
    <text evidence="9">Belongs to the Lhr helicase family. Lhr-Core subfamily.</text>
</comment>
<proteinExistence type="inferred from homology"/>
<evidence type="ECO:0000256" key="1">
    <source>
        <dbReference type="ARBA" id="ARBA00022741"/>
    </source>
</evidence>
<dbReference type="Pfam" id="PF00271">
    <property type="entry name" value="Helicase_C"/>
    <property type="match status" value="1"/>
</dbReference>
<dbReference type="Pfam" id="PF08494">
    <property type="entry name" value="DEAD_assoc"/>
    <property type="match status" value="1"/>
</dbReference>
<evidence type="ECO:0000256" key="2">
    <source>
        <dbReference type="ARBA" id="ARBA00022763"/>
    </source>
</evidence>
<name>N0BP47_9EURY</name>
<evidence type="ECO:0000259" key="10">
    <source>
        <dbReference type="PROSITE" id="PS51192"/>
    </source>
</evidence>
<feature type="domain" description="Helicase ATP-binding" evidence="10">
    <location>
        <begin position="50"/>
        <end position="244"/>
    </location>
</feature>
<dbReference type="KEGG" id="ast:Asulf_02166"/>
<evidence type="ECO:0000313" key="12">
    <source>
        <dbReference type="EMBL" id="AGK62120.1"/>
    </source>
</evidence>
<evidence type="ECO:0000256" key="4">
    <source>
        <dbReference type="ARBA" id="ARBA00022806"/>
    </source>
</evidence>